<comment type="subunit">
    <text evidence="13">Component of the ubiquinol-cytochrome c oxidoreductase (cytochrome b-c1 complex, complex III, CIII), a multisubunit enzyme composed of 3 respiratory subunits cytochrome b, cytochrome c1 and Rieske protein, 2 core protein subunits, and additional low-molecular weight protein subunits. The complex exists as an obligatory dimer and forms supercomplexes (SCs) in the inner mitochondrial membrane with cytochrome c oxidase (complex IV, CIV).</text>
</comment>
<dbReference type="FunFam" id="1.10.1090.10:FF:000001">
    <property type="entry name" value="Cytochrome b-c1 complex subunit 7"/>
    <property type="match status" value="1"/>
</dbReference>
<dbReference type="InterPro" id="IPR003197">
    <property type="entry name" value="QCR7"/>
</dbReference>
<dbReference type="AlphaFoldDB" id="A0AAX6TEU6"/>
<dbReference type="GO" id="GO:0006122">
    <property type="term" value="P:mitochondrial electron transport, ubiquinol to cytochrome c"/>
    <property type="evidence" value="ECO:0007669"/>
    <property type="project" value="InterPro"/>
</dbReference>
<evidence type="ECO:0000256" key="9">
    <source>
        <dbReference type="ARBA" id="ARBA00023136"/>
    </source>
</evidence>
<comment type="subcellular location">
    <subcellularLocation>
        <location evidence="1">Mitochondrion inner membrane</location>
        <topology evidence="1">Peripheral membrane protein</topology>
        <orientation evidence="1">Matrix side</orientation>
    </subcellularLocation>
</comment>
<dbReference type="InterPro" id="IPR036544">
    <property type="entry name" value="QCR7_sf"/>
</dbReference>
<keyword evidence="7" id="KW-0249">Electron transport</keyword>
<dbReference type="GeneID" id="101707358"/>
<evidence type="ECO:0000256" key="12">
    <source>
        <dbReference type="ARBA" id="ARBA00032927"/>
    </source>
</evidence>
<proteinExistence type="inferred from homology"/>
<evidence type="ECO:0000256" key="6">
    <source>
        <dbReference type="ARBA" id="ARBA00022792"/>
    </source>
</evidence>
<evidence type="ECO:0000256" key="11">
    <source>
        <dbReference type="ARBA" id="ARBA00031684"/>
    </source>
</evidence>
<keyword evidence="4" id="KW-0813">Transport</keyword>
<keyword evidence="6" id="KW-0999">Mitochondrion inner membrane</keyword>
<evidence type="ECO:0000256" key="8">
    <source>
        <dbReference type="ARBA" id="ARBA00023128"/>
    </source>
</evidence>
<name>A0AAX6TEU6_HETGA</name>
<comment type="subunit">
    <text evidence="14">Component of the ubiquinol-cytochrome c oxidoreductase (cytochrome b-c1 complex, complex III, CIII), a multisubunit enzyme composed of 11 subunits. The complex is composed of 3 respiratory subunits cytochrome b, cytochrome c1 and Rieske protein UQCRFS1, 2 core protein subunits UQCRC1/QCR1 and UQCRC2/QCR2, and 6 low-molecular weight protein subunits UQCRH/QCR6, UQCRB/QCR7, UQCRQ/QCR8, UQCR10/QCR9, UQCR11/QCR10 and subunit 9, the cleavage product of Rieske protein UQCRFS1. The complex exists as an obligatory dimer and forms supercomplexes (SCs) in the inner mitochondrial membrane with NADH-ubiquinone oxidoreductase (complex I, CI) and cytochrome c oxidase (complex IV, CIV), resulting in different assemblies (supercomplex SCI(1)III(2)IV(1) and megacomplex MCI(2)III(2)IV(2)).</text>
</comment>
<evidence type="ECO:0000256" key="5">
    <source>
        <dbReference type="ARBA" id="ARBA00022660"/>
    </source>
</evidence>
<evidence type="ECO:0000256" key="13">
    <source>
        <dbReference type="ARBA" id="ARBA00038521"/>
    </source>
</evidence>
<evidence type="ECO:0000256" key="3">
    <source>
        <dbReference type="ARBA" id="ARBA00016323"/>
    </source>
</evidence>
<dbReference type="SUPFAM" id="SSF81524">
    <property type="entry name" value="14 kDa protein of cytochrome bc1 complex (Ubiquinol-cytochrome c reductase)"/>
    <property type="match status" value="1"/>
</dbReference>
<comment type="similarity">
    <text evidence="2">Belongs to the UQCRB/QCR7 family.</text>
</comment>
<evidence type="ECO:0000256" key="2">
    <source>
        <dbReference type="ARBA" id="ARBA00008554"/>
    </source>
</evidence>
<sequence length="177" mass="20868">MAGRPAGKVAGRKGSETLVPCLELNRNRSSPQRLIVKLQVHLGFSERSHHIVQARLRFTMYPRLALNSCVLSVAASGRWLGGIRKWYYSAAGFNKLGLMRDDTMYEDEDVKEAIRRLPENLYNDRMFRIKRALDLTLKHQILPKEQWTKYEEDKCYLEPYLKEVIREREEREEWAKK</sequence>
<reference evidence="16" key="1">
    <citation type="submission" date="2025-08" db="UniProtKB">
        <authorList>
            <consortium name="RefSeq"/>
        </authorList>
    </citation>
    <scope>IDENTIFICATION</scope>
</reference>
<dbReference type="Pfam" id="PF02271">
    <property type="entry name" value="UCR_14kD"/>
    <property type="match status" value="1"/>
</dbReference>
<keyword evidence="8" id="KW-0496">Mitochondrion</keyword>
<evidence type="ECO:0000313" key="16">
    <source>
        <dbReference type="RefSeq" id="XP_021118330.1"/>
    </source>
</evidence>
<dbReference type="Gene3D" id="1.10.1090.10">
    <property type="entry name" value="Cytochrome b-c1 complex subunit 7"/>
    <property type="match status" value="1"/>
</dbReference>
<keyword evidence="9" id="KW-0472">Membrane</keyword>
<dbReference type="GO" id="GO:0045275">
    <property type="term" value="C:respiratory chain complex III"/>
    <property type="evidence" value="ECO:0007669"/>
    <property type="project" value="InterPro"/>
</dbReference>
<evidence type="ECO:0000256" key="7">
    <source>
        <dbReference type="ARBA" id="ARBA00022982"/>
    </source>
</evidence>
<dbReference type="PANTHER" id="PTHR12022:SF0">
    <property type="entry name" value="CYTOCHROME B-C1 COMPLEX SUBUNIT 7"/>
    <property type="match status" value="1"/>
</dbReference>
<keyword evidence="15" id="KW-1185">Reference proteome</keyword>
<accession>A0AAX6TEU6</accession>
<evidence type="ECO:0000313" key="15">
    <source>
        <dbReference type="Proteomes" id="UP000694906"/>
    </source>
</evidence>
<dbReference type="GO" id="GO:0005743">
    <property type="term" value="C:mitochondrial inner membrane"/>
    <property type="evidence" value="ECO:0007669"/>
    <property type="project" value="UniProtKB-SubCell"/>
</dbReference>
<evidence type="ECO:0000256" key="4">
    <source>
        <dbReference type="ARBA" id="ARBA00022448"/>
    </source>
</evidence>
<evidence type="ECO:0000256" key="10">
    <source>
        <dbReference type="ARBA" id="ARBA00031021"/>
    </source>
</evidence>
<dbReference type="RefSeq" id="XP_021118330.1">
    <property type="nucleotide sequence ID" value="XM_021262671.1"/>
</dbReference>
<dbReference type="PANTHER" id="PTHR12022">
    <property type="entry name" value="UBIQUINOL-CYTOCHROME C REDUCTASE COMPLEX 14 KD PROTEIN"/>
    <property type="match status" value="1"/>
</dbReference>
<organism evidence="15 16">
    <name type="scientific">Heterocephalus glaber</name>
    <name type="common">Naked mole rat</name>
    <dbReference type="NCBI Taxonomy" id="10181"/>
    <lineage>
        <taxon>Eukaryota</taxon>
        <taxon>Metazoa</taxon>
        <taxon>Chordata</taxon>
        <taxon>Craniata</taxon>
        <taxon>Vertebrata</taxon>
        <taxon>Euteleostomi</taxon>
        <taxon>Mammalia</taxon>
        <taxon>Eutheria</taxon>
        <taxon>Euarchontoglires</taxon>
        <taxon>Glires</taxon>
        <taxon>Rodentia</taxon>
        <taxon>Hystricomorpha</taxon>
        <taxon>Bathyergidae</taxon>
        <taxon>Heterocephalus</taxon>
    </lineage>
</organism>
<protein>
    <recommendedName>
        <fullName evidence="3">Cytochrome b-c1 complex subunit 7</fullName>
    </recommendedName>
    <alternativeName>
        <fullName evidence="11">Complex III subunit 7</fullName>
    </alternativeName>
    <alternativeName>
        <fullName evidence="10">Complex III subunit VII</fullName>
    </alternativeName>
    <alternativeName>
        <fullName evidence="12">Ubiquinol-cytochrome c reductase complex 14 kDa protein</fullName>
    </alternativeName>
</protein>
<keyword evidence="5" id="KW-0679">Respiratory chain</keyword>
<evidence type="ECO:0000256" key="1">
    <source>
        <dbReference type="ARBA" id="ARBA00004443"/>
    </source>
</evidence>
<evidence type="ECO:0000256" key="14">
    <source>
        <dbReference type="ARBA" id="ARBA00046393"/>
    </source>
</evidence>
<gene>
    <name evidence="16" type="primary">LOC101707358</name>
</gene>
<dbReference type="Proteomes" id="UP000694906">
    <property type="component" value="Unplaced"/>
</dbReference>